<keyword evidence="1" id="KW-0812">Transmembrane</keyword>
<organism evidence="2 3">
    <name type="scientific">Aquiflexum balticum DSM 16537</name>
    <dbReference type="NCBI Taxonomy" id="758820"/>
    <lineage>
        <taxon>Bacteria</taxon>
        <taxon>Pseudomonadati</taxon>
        <taxon>Bacteroidota</taxon>
        <taxon>Cytophagia</taxon>
        <taxon>Cytophagales</taxon>
        <taxon>Cyclobacteriaceae</taxon>
        <taxon>Aquiflexum</taxon>
    </lineage>
</organism>
<evidence type="ECO:0000313" key="3">
    <source>
        <dbReference type="Proteomes" id="UP000192333"/>
    </source>
</evidence>
<accession>A0A1W2GZV6</accession>
<feature type="transmembrane region" description="Helical" evidence="1">
    <location>
        <begin position="54"/>
        <end position="74"/>
    </location>
</feature>
<reference evidence="3" key="1">
    <citation type="submission" date="2017-04" db="EMBL/GenBank/DDBJ databases">
        <authorList>
            <person name="Varghese N."/>
            <person name="Submissions S."/>
        </authorList>
    </citation>
    <scope>NUCLEOTIDE SEQUENCE [LARGE SCALE GENOMIC DNA]</scope>
    <source>
        <strain evidence="3">DSM 16537</strain>
    </source>
</reference>
<feature type="transmembrane region" description="Helical" evidence="1">
    <location>
        <begin position="26"/>
        <end position="48"/>
    </location>
</feature>
<evidence type="ECO:0000256" key="1">
    <source>
        <dbReference type="SAM" id="Phobius"/>
    </source>
</evidence>
<keyword evidence="3" id="KW-1185">Reference proteome</keyword>
<dbReference type="STRING" id="758820.SAMN00777080_0442"/>
<dbReference type="Proteomes" id="UP000192333">
    <property type="component" value="Chromosome I"/>
</dbReference>
<dbReference type="EMBL" id="LT838813">
    <property type="protein sequence ID" value="SMD41908.1"/>
    <property type="molecule type" value="Genomic_DNA"/>
</dbReference>
<keyword evidence="1" id="KW-1133">Transmembrane helix</keyword>
<protein>
    <submittedName>
        <fullName evidence="2">Uncharacterized protein</fullName>
    </submittedName>
</protein>
<proteinExistence type="predicted"/>
<sequence length="76" mass="8490">MVVVKNVVLDIPMAQLSSARVLKKSLIMVSLAVKNIVCFFDGAILSTISRKAKMFLLFFQGNHLFIIIYTSELVKS</sequence>
<gene>
    <name evidence="2" type="ORF">SAMN00777080_0442</name>
</gene>
<name>A0A1W2GZV6_9BACT</name>
<evidence type="ECO:0000313" key="2">
    <source>
        <dbReference type="EMBL" id="SMD41908.1"/>
    </source>
</evidence>
<keyword evidence="1" id="KW-0472">Membrane</keyword>
<dbReference type="AlphaFoldDB" id="A0A1W2GZV6"/>